<dbReference type="InterPro" id="IPR047262">
    <property type="entry name" value="PRX-like1"/>
</dbReference>
<name>A0A5C6B0F1_9BACT</name>
<proteinExistence type="predicted"/>
<dbReference type="PROSITE" id="PS51352">
    <property type="entry name" value="THIOREDOXIN_2"/>
    <property type="match status" value="1"/>
</dbReference>
<dbReference type="PANTHER" id="PTHR43640">
    <property type="entry name" value="OS07G0260300 PROTEIN"/>
    <property type="match status" value="1"/>
</dbReference>
<keyword evidence="1" id="KW-0732">Signal</keyword>
<dbReference type="SUPFAM" id="SSF52833">
    <property type="entry name" value="Thioredoxin-like"/>
    <property type="match status" value="1"/>
</dbReference>
<dbReference type="Pfam" id="PF00578">
    <property type="entry name" value="AhpC-TSA"/>
    <property type="match status" value="1"/>
</dbReference>
<dbReference type="EMBL" id="SJPN01000003">
    <property type="protein sequence ID" value="TWU04766.1"/>
    <property type="molecule type" value="Genomic_DNA"/>
</dbReference>
<evidence type="ECO:0000313" key="4">
    <source>
        <dbReference type="Proteomes" id="UP000320176"/>
    </source>
</evidence>
<gene>
    <name evidence="3" type="ORF">Pla52n_28100</name>
</gene>
<dbReference type="OrthoDB" id="284329at2"/>
<dbReference type="PANTHER" id="PTHR43640:SF1">
    <property type="entry name" value="THIOREDOXIN-DEPENDENT PEROXIREDOXIN"/>
    <property type="match status" value="1"/>
</dbReference>
<feature type="domain" description="Thioredoxin" evidence="2">
    <location>
        <begin position="19"/>
        <end position="173"/>
    </location>
</feature>
<dbReference type="GO" id="GO:0016491">
    <property type="term" value="F:oxidoreductase activity"/>
    <property type="evidence" value="ECO:0007669"/>
    <property type="project" value="InterPro"/>
</dbReference>
<reference evidence="3 4" key="1">
    <citation type="submission" date="2019-02" db="EMBL/GenBank/DDBJ databases">
        <title>Deep-cultivation of Planctomycetes and their phenomic and genomic characterization uncovers novel biology.</title>
        <authorList>
            <person name="Wiegand S."/>
            <person name="Jogler M."/>
            <person name="Boedeker C."/>
            <person name="Pinto D."/>
            <person name="Vollmers J."/>
            <person name="Rivas-Marin E."/>
            <person name="Kohn T."/>
            <person name="Peeters S.H."/>
            <person name="Heuer A."/>
            <person name="Rast P."/>
            <person name="Oberbeckmann S."/>
            <person name="Bunk B."/>
            <person name="Jeske O."/>
            <person name="Meyerdierks A."/>
            <person name="Storesund J.E."/>
            <person name="Kallscheuer N."/>
            <person name="Luecker S."/>
            <person name="Lage O.M."/>
            <person name="Pohl T."/>
            <person name="Merkel B.J."/>
            <person name="Hornburger P."/>
            <person name="Mueller R.-W."/>
            <person name="Bruemmer F."/>
            <person name="Labrenz M."/>
            <person name="Spormann A.M."/>
            <person name="Op Den Camp H."/>
            <person name="Overmann J."/>
            <person name="Amann R."/>
            <person name="Jetten M.S.M."/>
            <person name="Mascher T."/>
            <person name="Medema M.H."/>
            <person name="Devos D.P."/>
            <person name="Kaster A.-K."/>
            <person name="Ovreas L."/>
            <person name="Rohde M."/>
            <person name="Galperin M.Y."/>
            <person name="Jogler C."/>
        </authorList>
    </citation>
    <scope>NUCLEOTIDE SEQUENCE [LARGE SCALE GENOMIC DNA]</scope>
    <source>
        <strain evidence="3 4">Pla52n</strain>
    </source>
</reference>
<comment type="caution">
    <text evidence="3">The sequence shown here is derived from an EMBL/GenBank/DDBJ whole genome shotgun (WGS) entry which is preliminary data.</text>
</comment>
<dbReference type="AlphaFoldDB" id="A0A5C6B0F1"/>
<feature type="signal peptide" evidence="1">
    <location>
        <begin position="1"/>
        <end position="21"/>
    </location>
</feature>
<evidence type="ECO:0000259" key="2">
    <source>
        <dbReference type="PROSITE" id="PS51352"/>
    </source>
</evidence>
<organism evidence="3 4">
    <name type="scientific">Stieleria varia</name>
    <dbReference type="NCBI Taxonomy" id="2528005"/>
    <lineage>
        <taxon>Bacteria</taxon>
        <taxon>Pseudomonadati</taxon>
        <taxon>Planctomycetota</taxon>
        <taxon>Planctomycetia</taxon>
        <taxon>Pirellulales</taxon>
        <taxon>Pirellulaceae</taxon>
        <taxon>Stieleria</taxon>
    </lineage>
</organism>
<dbReference type="Gene3D" id="3.40.30.10">
    <property type="entry name" value="Glutaredoxin"/>
    <property type="match status" value="1"/>
</dbReference>
<dbReference type="Proteomes" id="UP000320176">
    <property type="component" value="Unassembled WGS sequence"/>
</dbReference>
<dbReference type="InterPro" id="IPR013766">
    <property type="entry name" value="Thioredoxin_domain"/>
</dbReference>
<dbReference type="GO" id="GO:0016209">
    <property type="term" value="F:antioxidant activity"/>
    <property type="evidence" value="ECO:0007669"/>
    <property type="project" value="InterPro"/>
</dbReference>
<dbReference type="RefSeq" id="WP_146520129.1">
    <property type="nucleotide sequence ID" value="NZ_CP151726.1"/>
</dbReference>
<dbReference type="InterPro" id="IPR000866">
    <property type="entry name" value="AhpC/TSA"/>
</dbReference>
<keyword evidence="4" id="KW-1185">Reference proteome</keyword>
<dbReference type="InterPro" id="IPR036249">
    <property type="entry name" value="Thioredoxin-like_sf"/>
</dbReference>
<protein>
    <submittedName>
        <fullName evidence="3">Thiol-disulfide oxidoreductase</fullName>
    </submittedName>
</protein>
<evidence type="ECO:0000313" key="3">
    <source>
        <dbReference type="EMBL" id="TWU04766.1"/>
    </source>
</evidence>
<evidence type="ECO:0000256" key="1">
    <source>
        <dbReference type="SAM" id="SignalP"/>
    </source>
</evidence>
<feature type="chain" id="PRO_5022920275" evidence="1">
    <location>
        <begin position="22"/>
        <end position="193"/>
    </location>
</feature>
<sequence length="193" mass="21401" precursor="true">MIRLTHIVLSLIISASTHALAVEPNVDWKLTDIDGNHHEPFEEKSTRGLVLIFISTDCPIANGYQPLIQRLASDYRKDGMRIFMIHSSPRLSIEEARKHAIEFGISTPVVIDTDQSIARRVGATVTPQAFVFVPNQTHLVYQGRIDNMYAGYGKKRKVATTHDLADALESVVAGRPIKNAETIAVGCFISYAE</sequence>
<accession>A0A5C6B0F1</accession>